<gene>
    <name evidence="1" type="ORF">IAC44_05075</name>
</gene>
<comment type="caution">
    <text evidence="1">The sequence shown here is derived from an EMBL/GenBank/DDBJ whole genome shotgun (WGS) entry which is preliminary data.</text>
</comment>
<organism evidence="1 2">
    <name type="scientific">Candidatus Merdimorpha stercoravium</name>
    <dbReference type="NCBI Taxonomy" id="2840863"/>
    <lineage>
        <taxon>Bacteria</taxon>
        <taxon>Pseudomonadati</taxon>
        <taxon>Bacteroidota</taxon>
        <taxon>Flavobacteriia</taxon>
        <taxon>Flavobacteriales</taxon>
        <taxon>Candidatus Merdimorpha</taxon>
    </lineage>
</organism>
<dbReference type="SUPFAM" id="SSF50475">
    <property type="entry name" value="FMN-binding split barrel"/>
    <property type="match status" value="1"/>
</dbReference>
<evidence type="ECO:0000313" key="2">
    <source>
        <dbReference type="Proteomes" id="UP000824161"/>
    </source>
</evidence>
<dbReference type="AlphaFoldDB" id="A0A9D1KUM1"/>
<dbReference type="Pfam" id="PF12900">
    <property type="entry name" value="Pyridox_ox_2"/>
    <property type="match status" value="1"/>
</dbReference>
<dbReference type="EMBL" id="DVLY01000121">
    <property type="protein sequence ID" value="HIT98195.1"/>
    <property type="molecule type" value="Genomic_DNA"/>
</dbReference>
<accession>A0A9D1KUM1</accession>
<reference evidence="1" key="1">
    <citation type="submission" date="2020-10" db="EMBL/GenBank/DDBJ databases">
        <authorList>
            <person name="Gilroy R."/>
        </authorList>
    </citation>
    <scope>NUCLEOTIDE SEQUENCE</scope>
    <source>
        <strain evidence="1">1383</strain>
    </source>
</reference>
<dbReference type="PANTHER" id="PTHR34071:SF2">
    <property type="entry name" value="FLAVIN-NUCLEOTIDE-BINDING PROTEIN"/>
    <property type="match status" value="1"/>
</dbReference>
<dbReference type="InterPro" id="IPR024747">
    <property type="entry name" value="Pyridox_Oxase-rel"/>
</dbReference>
<sequence>MRYDNDSVRRRDRLMDEQRARELLREGEYGVLSLCEDGVPYGIPINFVWDGQDAIYLHCAPQGRKWRCLSSQDRVSFCVVGRTHVLSAQFTTEYESLVLSGTARVVDDPQQKREALRRLLEKYSPQDVSTGLKYMEKSLPRTAVWRLEIESFSGKCKKIRTTK</sequence>
<reference evidence="1" key="2">
    <citation type="journal article" date="2021" name="PeerJ">
        <title>Extensive microbial diversity within the chicken gut microbiome revealed by metagenomics and culture.</title>
        <authorList>
            <person name="Gilroy R."/>
            <person name="Ravi A."/>
            <person name="Getino M."/>
            <person name="Pursley I."/>
            <person name="Horton D.L."/>
            <person name="Alikhan N.F."/>
            <person name="Baker D."/>
            <person name="Gharbi K."/>
            <person name="Hall N."/>
            <person name="Watson M."/>
            <person name="Adriaenssens E.M."/>
            <person name="Foster-Nyarko E."/>
            <person name="Jarju S."/>
            <person name="Secka A."/>
            <person name="Antonio M."/>
            <person name="Oren A."/>
            <person name="Chaudhuri R.R."/>
            <person name="La Ragione R."/>
            <person name="Hildebrand F."/>
            <person name="Pallen M.J."/>
        </authorList>
    </citation>
    <scope>NUCLEOTIDE SEQUENCE</scope>
    <source>
        <strain evidence="1">1383</strain>
    </source>
</reference>
<name>A0A9D1KUM1_9FLAO</name>
<proteinExistence type="predicted"/>
<evidence type="ECO:0000313" key="1">
    <source>
        <dbReference type="EMBL" id="HIT98195.1"/>
    </source>
</evidence>
<dbReference type="PANTHER" id="PTHR34071">
    <property type="entry name" value="5-NITROIMIDAZOLE ANTIBIOTICS RESISTANCE PROTEIN, NIMA-FAMILY-RELATED PROTEIN-RELATED"/>
    <property type="match status" value="1"/>
</dbReference>
<protein>
    <submittedName>
        <fullName evidence="1">Pyridoxamine 5'-phosphate oxidase family protein</fullName>
    </submittedName>
</protein>
<dbReference type="InterPro" id="IPR012349">
    <property type="entry name" value="Split_barrel_FMN-bd"/>
</dbReference>
<dbReference type="Gene3D" id="2.30.110.10">
    <property type="entry name" value="Electron Transport, Fmn-binding Protein, Chain A"/>
    <property type="match status" value="1"/>
</dbReference>
<dbReference type="Proteomes" id="UP000824161">
    <property type="component" value="Unassembled WGS sequence"/>
</dbReference>